<comment type="function">
    <text evidence="6">Catalyzes the release of premature peptidyl moieties from peptidyl-tRNA molecules trapped in stalled 50S ribosomal subunits, and thus maintains levels of free tRNAs and 50S ribosomes.</text>
</comment>
<dbReference type="GO" id="GO:0006515">
    <property type="term" value="P:protein quality control for misfolded or incompletely synthesized proteins"/>
    <property type="evidence" value="ECO:0007669"/>
    <property type="project" value="UniProtKB-UniRule"/>
</dbReference>
<dbReference type="GO" id="GO:0072344">
    <property type="term" value="P:rescue of stalled ribosome"/>
    <property type="evidence" value="ECO:0007669"/>
    <property type="project" value="UniProtKB-UniRule"/>
</dbReference>
<feature type="site" description="Stabilizes the basic form of H active site to accept a proton" evidence="6">
    <location>
        <position position="92"/>
    </location>
</feature>
<proteinExistence type="inferred from homology"/>
<feature type="site" description="Discriminates between blocked and unblocked aminoacyl-tRNA" evidence="6">
    <location>
        <position position="9"/>
    </location>
</feature>
<feature type="binding site" evidence="6">
    <location>
        <position position="67"/>
    </location>
    <ligand>
        <name>tRNA</name>
        <dbReference type="ChEBI" id="CHEBI:17843"/>
    </ligand>
</feature>
<dbReference type="NCBIfam" id="TIGR00447">
    <property type="entry name" value="pth"/>
    <property type="match status" value="1"/>
</dbReference>
<protein>
    <recommendedName>
        <fullName evidence="5 6">Peptidyl-tRNA hydrolase</fullName>
        <shortName evidence="6">Pth</shortName>
        <ecNumber evidence="1 6">3.1.1.29</ecNumber>
    </recommendedName>
</protein>
<keyword evidence="4 6" id="KW-0694">RNA-binding</keyword>
<keyword evidence="6" id="KW-0963">Cytoplasm</keyword>
<evidence type="ECO:0000256" key="2">
    <source>
        <dbReference type="ARBA" id="ARBA00022555"/>
    </source>
</evidence>
<keyword evidence="3 6" id="KW-0378">Hydrolase</keyword>
<evidence type="ECO:0000313" key="7">
    <source>
        <dbReference type="EMBL" id="PIZ17783.1"/>
    </source>
</evidence>
<dbReference type="PANTHER" id="PTHR17224:SF1">
    <property type="entry name" value="PEPTIDYL-TRNA HYDROLASE"/>
    <property type="match status" value="1"/>
</dbReference>
<dbReference type="Gene3D" id="3.40.50.1470">
    <property type="entry name" value="Peptidyl-tRNA hydrolase"/>
    <property type="match status" value="1"/>
</dbReference>
<dbReference type="InterPro" id="IPR001328">
    <property type="entry name" value="Pept_tRNA_hydro"/>
</dbReference>
<dbReference type="PANTHER" id="PTHR17224">
    <property type="entry name" value="PEPTIDYL-TRNA HYDROLASE"/>
    <property type="match status" value="1"/>
</dbReference>
<comment type="caution">
    <text evidence="7">The sequence shown here is derived from an EMBL/GenBank/DDBJ whole genome shotgun (WGS) entry which is preliminary data.</text>
</comment>
<name>A0A2M7SEP0_9BACT</name>
<gene>
    <name evidence="6" type="primary">pth</name>
    <name evidence="7" type="ORF">COY52_02970</name>
</gene>
<dbReference type="CDD" id="cd00462">
    <property type="entry name" value="PTH"/>
    <property type="match status" value="1"/>
</dbReference>
<feature type="binding site" evidence="6">
    <location>
        <position position="14"/>
    </location>
    <ligand>
        <name>tRNA</name>
        <dbReference type="ChEBI" id="CHEBI:17843"/>
    </ligand>
</feature>
<evidence type="ECO:0000256" key="6">
    <source>
        <dbReference type="HAMAP-Rule" id="MF_00083"/>
    </source>
</evidence>
<dbReference type="AlphaFoldDB" id="A0A2M7SEP0"/>
<reference evidence="8" key="1">
    <citation type="submission" date="2017-09" db="EMBL/GenBank/DDBJ databases">
        <title>Depth-based differentiation of microbial function through sediment-hosted aquifers and enrichment of novel symbionts in the deep terrestrial subsurface.</title>
        <authorList>
            <person name="Probst A.J."/>
            <person name="Ladd B."/>
            <person name="Jarett J.K."/>
            <person name="Geller-Mcgrath D.E."/>
            <person name="Sieber C.M.K."/>
            <person name="Emerson J.B."/>
            <person name="Anantharaman K."/>
            <person name="Thomas B.C."/>
            <person name="Malmstrom R."/>
            <person name="Stieglmeier M."/>
            <person name="Klingl A."/>
            <person name="Woyke T."/>
            <person name="Ryan C.M."/>
            <person name="Banfield J.F."/>
        </authorList>
    </citation>
    <scope>NUCLEOTIDE SEQUENCE [LARGE SCALE GENOMIC DNA]</scope>
</reference>
<comment type="function">
    <text evidence="6">Hydrolyzes ribosome-free peptidyl-tRNAs (with 1 or more amino acids incorporated), which drop off the ribosome during protein synthesis, or as a result of ribosome stalling.</text>
</comment>
<dbReference type="InterPro" id="IPR036416">
    <property type="entry name" value="Pept_tRNA_hydro_sf"/>
</dbReference>
<dbReference type="FunFam" id="3.40.50.1470:FF:000001">
    <property type="entry name" value="Peptidyl-tRNA hydrolase"/>
    <property type="match status" value="1"/>
</dbReference>
<comment type="catalytic activity">
    <reaction evidence="6">
        <text>an N-acyl-L-alpha-aminoacyl-tRNA + H2O = an N-acyl-L-amino acid + a tRNA + H(+)</text>
        <dbReference type="Rhea" id="RHEA:54448"/>
        <dbReference type="Rhea" id="RHEA-COMP:10123"/>
        <dbReference type="Rhea" id="RHEA-COMP:13883"/>
        <dbReference type="ChEBI" id="CHEBI:15377"/>
        <dbReference type="ChEBI" id="CHEBI:15378"/>
        <dbReference type="ChEBI" id="CHEBI:59874"/>
        <dbReference type="ChEBI" id="CHEBI:78442"/>
        <dbReference type="ChEBI" id="CHEBI:138191"/>
        <dbReference type="EC" id="3.1.1.29"/>
    </reaction>
</comment>
<comment type="similarity">
    <text evidence="6">Belongs to the PTH family.</text>
</comment>
<dbReference type="GO" id="GO:0005737">
    <property type="term" value="C:cytoplasm"/>
    <property type="evidence" value="ECO:0007669"/>
    <property type="project" value="UniProtKB-SubCell"/>
</dbReference>
<dbReference type="GO" id="GO:0000049">
    <property type="term" value="F:tRNA binding"/>
    <property type="evidence" value="ECO:0007669"/>
    <property type="project" value="UniProtKB-UniRule"/>
</dbReference>
<evidence type="ECO:0000256" key="4">
    <source>
        <dbReference type="ARBA" id="ARBA00022884"/>
    </source>
</evidence>
<feature type="binding site" evidence="6">
    <location>
        <position position="65"/>
    </location>
    <ligand>
        <name>tRNA</name>
        <dbReference type="ChEBI" id="CHEBI:17843"/>
    </ligand>
</feature>
<evidence type="ECO:0000256" key="3">
    <source>
        <dbReference type="ARBA" id="ARBA00022801"/>
    </source>
</evidence>
<dbReference type="EMBL" id="PFMR01000086">
    <property type="protein sequence ID" value="PIZ17783.1"/>
    <property type="molecule type" value="Genomic_DNA"/>
</dbReference>
<organism evidence="7 8">
    <name type="scientific">Candidatus Desantisbacteria bacterium CG_4_10_14_0_8_um_filter_48_22</name>
    <dbReference type="NCBI Taxonomy" id="1974543"/>
    <lineage>
        <taxon>Bacteria</taxon>
        <taxon>Candidatus Desantisiibacteriota</taxon>
    </lineage>
</organism>
<dbReference type="GO" id="GO:0004045">
    <property type="term" value="F:peptidyl-tRNA hydrolase activity"/>
    <property type="evidence" value="ECO:0007669"/>
    <property type="project" value="UniProtKB-UniRule"/>
</dbReference>
<accession>A0A2M7SEP0</accession>
<comment type="caution">
    <text evidence="6">Lacks conserved residue(s) required for the propagation of feature annotation.</text>
</comment>
<dbReference type="Proteomes" id="UP000229307">
    <property type="component" value="Unassembled WGS sequence"/>
</dbReference>
<dbReference type="HAMAP" id="MF_00083">
    <property type="entry name" value="Pept_tRNA_hydro_bact"/>
    <property type="match status" value="1"/>
</dbReference>
<evidence type="ECO:0000256" key="1">
    <source>
        <dbReference type="ARBA" id="ARBA00013260"/>
    </source>
</evidence>
<keyword evidence="2 6" id="KW-0820">tRNA-binding</keyword>
<evidence type="ECO:0000313" key="8">
    <source>
        <dbReference type="Proteomes" id="UP000229307"/>
    </source>
</evidence>
<comment type="subunit">
    <text evidence="6">Monomer.</text>
</comment>
<feature type="active site" description="Proton acceptor" evidence="6">
    <location>
        <position position="19"/>
    </location>
</feature>
<sequence>MKLIVGLGNPGKKYENTLHNIGFMVADRLASEYSVTFSESKKARGFAGKGKIGEEDVILAKPSAFMNNSGGPVAYLLGYYRIPASDLIVIHDDMDLEPGRIRISQGGSSAGHKGIESIIACVGTPDFVRVRVGIGKPPPGRETAVGYVLGSARADDSEKISKAVSTASGSVASMISDGVEKAMNKYNRRE</sequence>
<dbReference type="SUPFAM" id="SSF53178">
    <property type="entry name" value="Peptidyl-tRNA hydrolase-like"/>
    <property type="match status" value="1"/>
</dbReference>
<evidence type="ECO:0000256" key="5">
    <source>
        <dbReference type="ARBA" id="ARBA00050038"/>
    </source>
</evidence>
<comment type="subcellular location">
    <subcellularLocation>
        <location evidence="6">Cytoplasm</location>
    </subcellularLocation>
</comment>
<dbReference type="Pfam" id="PF01195">
    <property type="entry name" value="Pept_tRNA_hydro"/>
    <property type="match status" value="1"/>
</dbReference>
<dbReference type="EC" id="3.1.1.29" evidence="1 6"/>